<reference evidence="9 10" key="1">
    <citation type="journal article" date="2016" name="Mol. Biol. Evol.">
        <title>Comparative Genomics of Early-Diverging Mushroom-Forming Fungi Provides Insights into the Origins of Lignocellulose Decay Capabilities.</title>
        <authorList>
            <person name="Nagy L.G."/>
            <person name="Riley R."/>
            <person name="Tritt A."/>
            <person name="Adam C."/>
            <person name="Daum C."/>
            <person name="Floudas D."/>
            <person name="Sun H."/>
            <person name="Yadav J.S."/>
            <person name="Pangilinan J."/>
            <person name="Larsson K.H."/>
            <person name="Matsuura K."/>
            <person name="Barry K."/>
            <person name="Labutti K."/>
            <person name="Kuo R."/>
            <person name="Ohm R.A."/>
            <person name="Bhattacharya S.S."/>
            <person name="Shirouzu T."/>
            <person name="Yoshinaga Y."/>
            <person name="Martin F.M."/>
            <person name="Grigoriev I.V."/>
            <person name="Hibbett D.S."/>
        </authorList>
    </citation>
    <scope>NUCLEOTIDE SEQUENCE [LARGE SCALE GENOMIC DNA]</scope>
    <source>
        <strain evidence="9 10">L-15889</strain>
    </source>
</reference>
<dbReference type="InterPro" id="IPR036188">
    <property type="entry name" value="FAD/NAD-bd_sf"/>
</dbReference>
<dbReference type="Gene3D" id="3.40.30.20">
    <property type="match status" value="1"/>
</dbReference>
<dbReference type="SUPFAM" id="SSF52833">
    <property type="entry name" value="Thioredoxin-like"/>
    <property type="match status" value="1"/>
</dbReference>
<dbReference type="Proteomes" id="UP000076727">
    <property type="component" value="Unassembled WGS sequence"/>
</dbReference>
<dbReference type="Gene3D" id="3.50.50.60">
    <property type="entry name" value="FAD/NAD(P)-binding domain"/>
    <property type="match status" value="1"/>
</dbReference>
<dbReference type="GO" id="GO:0071949">
    <property type="term" value="F:FAD binding"/>
    <property type="evidence" value="ECO:0007669"/>
    <property type="project" value="InterPro"/>
</dbReference>
<dbReference type="InterPro" id="IPR036249">
    <property type="entry name" value="Thioredoxin-like_sf"/>
</dbReference>
<evidence type="ECO:0000313" key="10">
    <source>
        <dbReference type="Proteomes" id="UP000076727"/>
    </source>
</evidence>
<keyword evidence="4" id="KW-0274">FAD</keyword>
<comment type="cofactor">
    <cofactor evidence="1">
        <name>FAD</name>
        <dbReference type="ChEBI" id="CHEBI:57692"/>
    </cofactor>
</comment>
<keyword evidence="3" id="KW-0285">Flavoprotein</keyword>
<name>A0A165U8R3_9APHY</name>
<dbReference type="OrthoDB" id="2690153at2759"/>
<evidence type="ECO:0000259" key="7">
    <source>
        <dbReference type="Pfam" id="PF01494"/>
    </source>
</evidence>
<evidence type="ECO:0000313" key="9">
    <source>
        <dbReference type="EMBL" id="KZT74558.1"/>
    </source>
</evidence>
<dbReference type="AlphaFoldDB" id="A0A165U8R3"/>
<dbReference type="Gene3D" id="3.30.70.2450">
    <property type="match status" value="1"/>
</dbReference>
<gene>
    <name evidence="9" type="ORF">DAEQUDRAFT_720739</name>
</gene>
<evidence type="ECO:0000256" key="2">
    <source>
        <dbReference type="ARBA" id="ARBA00007801"/>
    </source>
</evidence>
<protein>
    <submittedName>
        <fullName evidence="9">Uncharacterized protein</fullName>
    </submittedName>
</protein>
<dbReference type="GO" id="GO:0016709">
    <property type="term" value="F:oxidoreductase activity, acting on paired donors, with incorporation or reduction of molecular oxygen, NAD(P)H as one donor, and incorporation of one atom of oxygen"/>
    <property type="evidence" value="ECO:0007669"/>
    <property type="project" value="UniProtKB-ARBA"/>
</dbReference>
<dbReference type="SUPFAM" id="SSF51905">
    <property type="entry name" value="FAD/NAD(P)-binding domain"/>
    <property type="match status" value="1"/>
</dbReference>
<sequence length="553" mass="60083">MATASIAILIAGAGPTGLLLGLTLLQNGVQVRIVDKDPNRHPGYRGSGLQPRTQEILRFLGVLDDVLALALPILPLREYKLPGGKEELKTILLVPHEDPTPPIPYPTSVLLGQYNTEAILRSHIERLGGTIEYGTELRSFEQHADRVDATLVTSTGGTEKTEMVPYHYVVGTDGAKSAVRKRLGFSFVGETRVEGLMLLGMVEVHGLETQHWHQWGAMAKGGLIFMPTEKPSYFSFILSGDAEELPNLLADHDALRKTLQKRTDRDDLVLGAFEAVSLYRPNVRMVDKFGQGRVYVAGDAAHVHSPAGGQGLNSSVQDAFNLAWKLVLVEKSLASPSILSTYTEERLPVIAAMLQKSTVLYDAMRKSQEGGWKRGDELRQLGVNYRWSSIAVDERTPKPEGPESVNPYGSGADGDLRAGDRAPQAPGLVPVHEGEAASLFDVFRPTHHTVLLFNLPAQETERVLVAAKKYPSGFVKTAVILPQGTSDLQVVGQPDLAFVDRDGHAFTTYQVSPEKPTIVIVRPDGVVGGIVYGVGGFEKYFKGIFSAAGVVKQ</sequence>
<accession>A0A165U8R3</accession>
<dbReference type="STRING" id="1314783.A0A165U8R3"/>
<keyword evidence="5" id="KW-0560">Oxidoreductase</keyword>
<evidence type="ECO:0000256" key="5">
    <source>
        <dbReference type="ARBA" id="ARBA00023002"/>
    </source>
</evidence>
<dbReference type="InterPro" id="IPR050641">
    <property type="entry name" value="RIFMO-like"/>
</dbReference>
<dbReference type="InterPro" id="IPR012941">
    <property type="entry name" value="Phe_hydrox_C_dim_dom"/>
</dbReference>
<dbReference type="PANTHER" id="PTHR43004">
    <property type="entry name" value="TRK SYSTEM POTASSIUM UPTAKE PROTEIN"/>
    <property type="match status" value="1"/>
</dbReference>
<keyword evidence="10" id="KW-1185">Reference proteome</keyword>
<dbReference type="PRINTS" id="PR00420">
    <property type="entry name" value="RNGMNOXGNASE"/>
</dbReference>
<dbReference type="InterPro" id="IPR038220">
    <property type="entry name" value="PHOX_C_sf"/>
</dbReference>
<comment type="similarity">
    <text evidence="2">Belongs to the PheA/TfdB FAD monooxygenase family.</text>
</comment>
<evidence type="ECO:0000256" key="1">
    <source>
        <dbReference type="ARBA" id="ARBA00001974"/>
    </source>
</evidence>
<proteinExistence type="inferred from homology"/>
<dbReference type="Pfam" id="PF01494">
    <property type="entry name" value="FAD_binding_3"/>
    <property type="match status" value="1"/>
</dbReference>
<feature type="domain" description="Phenol hydroxylase-like C-terminal dimerisation" evidence="8">
    <location>
        <begin position="500"/>
        <end position="546"/>
    </location>
</feature>
<evidence type="ECO:0000256" key="4">
    <source>
        <dbReference type="ARBA" id="ARBA00022827"/>
    </source>
</evidence>
<dbReference type="EMBL" id="KV429033">
    <property type="protein sequence ID" value="KZT74558.1"/>
    <property type="molecule type" value="Genomic_DNA"/>
</dbReference>
<evidence type="ECO:0000256" key="3">
    <source>
        <dbReference type="ARBA" id="ARBA00022630"/>
    </source>
</evidence>
<dbReference type="PANTHER" id="PTHR43004:SF19">
    <property type="entry name" value="BINDING MONOOXYGENASE, PUTATIVE (JCVI)-RELATED"/>
    <property type="match status" value="1"/>
</dbReference>
<evidence type="ECO:0000259" key="8">
    <source>
        <dbReference type="Pfam" id="PF07976"/>
    </source>
</evidence>
<evidence type="ECO:0000256" key="6">
    <source>
        <dbReference type="SAM" id="MobiDB-lite"/>
    </source>
</evidence>
<feature type="region of interest" description="Disordered" evidence="6">
    <location>
        <begin position="394"/>
        <end position="421"/>
    </location>
</feature>
<dbReference type="InterPro" id="IPR002938">
    <property type="entry name" value="FAD-bd"/>
</dbReference>
<feature type="domain" description="FAD-binding" evidence="7">
    <location>
        <begin position="7"/>
        <end position="356"/>
    </location>
</feature>
<organism evidence="9 10">
    <name type="scientific">Daedalea quercina L-15889</name>
    <dbReference type="NCBI Taxonomy" id="1314783"/>
    <lineage>
        <taxon>Eukaryota</taxon>
        <taxon>Fungi</taxon>
        <taxon>Dikarya</taxon>
        <taxon>Basidiomycota</taxon>
        <taxon>Agaricomycotina</taxon>
        <taxon>Agaricomycetes</taxon>
        <taxon>Polyporales</taxon>
        <taxon>Fomitopsis</taxon>
    </lineage>
</organism>
<dbReference type="Pfam" id="PF07976">
    <property type="entry name" value="Phe_hydrox_dim"/>
    <property type="match status" value="1"/>
</dbReference>